<comment type="caution">
    <text evidence="2">The sequence shown here is derived from an EMBL/GenBank/DDBJ whole genome shotgun (WGS) entry which is preliminary data.</text>
</comment>
<name>A0ABP1LWI3_9EUKA</name>
<dbReference type="EMBL" id="CAXDID020000443">
    <property type="protein sequence ID" value="CAL6092307.1"/>
    <property type="molecule type" value="Genomic_DNA"/>
</dbReference>
<feature type="signal peptide" evidence="1">
    <location>
        <begin position="1"/>
        <end position="24"/>
    </location>
</feature>
<dbReference type="EMBL" id="CAXDID020000443">
    <property type="protein sequence ID" value="CAL6092301.1"/>
    <property type="molecule type" value="Genomic_DNA"/>
</dbReference>
<accession>A0ABP1LWI3</accession>
<feature type="chain" id="PRO_5045029672" evidence="1">
    <location>
        <begin position="25"/>
        <end position="140"/>
    </location>
</feature>
<keyword evidence="1" id="KW-0732">Signal</keyword>
<protein>
    <submittedName>
        <fullName evidence="2">Hypothetical_protein</fullName>
    </submittedName>
</protein>
<keyword evidence="4" id="KW-1185">Reference proteome</keyword>
<evidence type="ECO:0000313" key="3">
    <source>
        <dbReference type="EMBL" id="CAL6092307.1"/>
    </source>
</evidence>
<evidence type="ECO:0000313" key="4">
    <source>
        <dbReference type="Proteomes" id="UP001642409"/>
    </source>
</evidence>
<evidence type="ECO:0000313" key="2">
    <source>
        <dbReference type="EMBL" id="CAL6092301.1"/>
    </source>
</evidence>
<dbReference type="Proteomes" id="UP001642409">
    <property type="component" value="Unassembled WGS sequence"/>
</dbReference>
<sequence length="140" mass="16328">MNIISWPPLFGPLISLLLLSRSQQVDNYQKNKRTLLFQLQVYKNFSFIQSSNQYIQDQIYNVITINGEHSGIWSLNQKKSTNIILMQTIFCCKQTKQHTITPVLGKYSLERSLQLVFILNMHPHVGLLLSLLEVENYMIQ</sequence>
<evidence type="ECO:0000256" key="1">
    <source>
        <dbReference type="SAM" id="SignalP"/>
    </source>
</evidence>
<proteinExistence type="predicted"/>
<gene>
    <name evidence="2" type="ORF">HINF_LOCUS66200</name>
    <name evidence="3" type="ORF">HINF_LOCUS66203</name>
</gene>
<organism evidence="2 4">
    <name type="scientific">Hexamita inflata</name>
    <dbReference type="NCBI Taxonomy" id="28002"/>
    <lineage>
        <taxon>Eukaryota</taxon>
        <taxon>Metamonada</taxon>
        <taxon>Diplomonadida</taxon>
        <taxon>Hexamitidae</taxon>
        <taxon>Hexamitinae</taxon>
        <taxon>Hexamita</taxon>
    </lineage>
</organism>
<reference evidence="2 4" key="1">
    <citation type="submission" date="2024-07" db="EMBL/GenBank/DDBJ databases">
        <authorList>
            <person name="Akdeniz Z."/>
        </authorList>
    </citation>
    <scope>NUCLEOTIDE SEQUENCE [LARGE SCALE GENOMIC DNA]</scope>
</reference>